<dbReference type="Gene3D" id="3.90.1150.10">
    <property type="entry name" value="Aspartate Aminotransferase, domain 1"/>
    <property type="match status" value="1"/>
</dbReference>
<dbReference type="SUPFAM" id="SSF53383">
    <property type="entry name" value="PLP-dependent transferases"/>
    <property type="match status" value="1"/>
</dbReference>
<dbReference type="RefSeq" id="WP_203927984.1">
    <property type="nucleotide sequence ID" value="NZ_BOPH01000035.1"/>
</dbReference>
<feature type="domain" description="Aminotransferase class I/classII large" evidence="1">
    <location>
        <begin position="56"/>
        <end position="359"/>
    </location>
</feature>
<dbReference type="Proteomes" id="UP000635606">
    <property type="component" value="Unassembled WGS sequence"/>
</dbReference>
<proteinExistence type="predicted"/>
<comment type="caution">
    <text evidence="2">The sequence shown here is derived from an EMBL/GenBank/DDBJ whole genome shotgun (WGS) entry which is preliminary data.</text>
</comment>
<reference evidence="2" key="1">
    <citation type="submission" date="2021-01" db="EMBL/GenBank/DDBJ databases">
        <title>Whole genome shotgun sequence of Virgisporangium ochraceum NBRC 16418.</title>
        <authorList>
            <person name="Komaki H."/>
            <person name="Tamura T."/>
        </authorList>
    </citation>
    <scope>NUCLEOTIDE SEQUENCE</scope>
    <source>
        <strain evidence="2">NBRC 16418</strain>
    </source>
</reference>
<name>A0A8J3ZV42_9ACTN</name>
<organism evidence="2 3">
    <name type="scientific">Virgisporangium ochraceum</name>
    <dbReference type="NCBI Taxonomy" id="65505"/>
    <lineage>
        <taxon>Bacteria</taxon>
        <taxon>Bacillati</taxon>
        <taxon>Actinomycetota</taxon>
        <taxon>Actinomycetes</taxon>
        <taxon>Micromonosporales</taxon>
        <taxon>Micromonosporaceae</taxon>
        <taxon>Virgisporangium</taxon>
    </lineage>
</organism>
<dbReference type="PANTHER" id="PTHR43510:SF1">
    <property type="entry name" value="AMINOTRANSFERASE FUNCTION, HYPOTHETICAL (EUROFUNG)"/>
    <property type="match status" value="1"/>
</dbReference>
<keyword evidence="3" id="KW-1185">Reference proteome</keyword>
<dbReference type="PANTHER" id="PTHR43510">
    <property type="entry name" value="AMINOTRANSFERASE FUNCTION, HYPOTHETICAL (EUROFUNG)"/>
    <property type="match status" value="1"/>
</dbReference>
<evidence type="ECO:0000259" key="1">
    <source>
        <dbReference type="Pfam" id="PF00155"/>
    </source>
</evidence>
<dbReference type="InterPro" id="IPR004839">
    <property type="entry name" value="Aminotransferase_I/II_large"/>
</dbReference>
<accession>A0A8J3ZV42</accession>
<dbReference type="GO" id="GO:0030170">
    <property type="term" value="F:pyridoxal phosphate binding"/>
    <property type="evidence" value="ECO:0007669"/>
    <property type="project" value="InterPro"/>
</dbReference>
<sequence length="389" mass="42339">MRLPLPDFRLETYFSRWEFVAEHHLTASDAQTLTVAELLALADESDREAFSALPLGYTPTWGTDRLREAVSRTYDTCGPADVLTFAGAEEAIFWLMQLLVHPGEHVVVTVPNYQAMETLPLASGVQVSGVPLDEHDGWRLDLDRVRAALRPSTRLVAVNFPNNPTGAVPDPQMWQGLADLCAERGIRLLSDEVYRGLELDPARRLTQAADLAPTAVSINVLSKSYGLPGLRVGWVATRDRDVLRSLERHKHYTSICNAGPSEFLGAVAVERGEAIHARNRAIIAANVAAFDAFFATHEDLFEWTPPDGGCVAFPRYLGADGVEAFCRTLVESAGVLLLPAGIYTSDLAPVPADRFRIGVGRANAGPALAAFDRFLASDFGRFRAPATGS</sequence>
<keyword evidence="2" id="KW-0032">Aminotransferase</keyword>
<dbReference type="InterPro" id="IPR015421">
    <property type="entry name" value="PyrdxlP-dep_Trfase_major"/>
</dbReference>
<dbReference type="InterPro" id="IPR015424">
    <property type="entry name" value="PyrdxlP-dep_Trfase"/>
</dbReference>
<protein>
    <submittedName>
        <fullName evidence="2">Aminotransferase</fullName>
    </submittedName>
</protein>
<dbReference type="Gene3D" id="3.40.640.10">
    <property type="entry name" value="Type I PLP-dependent aspartate aminotransferase-like (Major domain)"/>
    <property type="match status" value="1"/>
</dbReference>
<dbReference type="InterPro" id="IPR015422">
    <property type="entry name" value="PyrdxlP-dep_Trfase_small"/>
</dbReference>
<dbReference type="Pfam" id="PF00155">
    <property type="entry name" value="Aminotran_1_2"/>
    <property type="match status" value="1"/>
</dbReference>
<dbReference type="CDD" id="cd00609">
    <property type="entry name" value="AAT_like"/>
    <property type="match status" value="1"/>
</dbReference>
<dbReference type="EMBL" id="BOPH01000035">
    <property type="protein sequence ID" value="GIJ68030.1"/>
    <property type="molecule type" value="Genomic_DNA"/>
</dbReference>
<keyword evidence="2" id="KW-0808">Transferase</keyword>
<gene>
    <name evidence="2" type="ORF">Voc01_029470</name>
</gene>
<evidence type="ECO:0000313" key="2">
    <source>
        <dbReference type="EMBL" id="GIJ68030.1"/>
    </source>
</evidence>
<evidence type="ECO:0000313" key="3">
    <source>
        <dbReference type="Proteomes" id="UP000635606"/>
    </source>
</evidence>
<dbReference type="GO" id="GO:0008483">
    <property type="term" value="F:transaminase activity"/>
    <property type="evidence" value="ECO:0007669"/>
    <property type="project" value="UniProtKB-KW"/>
</dbReference>
<dbReference type="AlphaFoldDB" id="A0A8J3ZV42"/>